<dbReference type="EMBL" id="CP036528">
    <property type="protein sequence ID" value="QBK24473.1"/>
    <property type="molecule type" value="Genomic_DNA"/>
</dbReference>
<feature type="signal peptide" evidence="1">
    <location>
        <begin position="1"/>
        <end position="24"/>
    </location>
</feature>
<evidence type="ECO:0000256" key="1">
    <source>
        <dbReference type="SAM" id="SignalP"/>
    </source>
</evidence>
<accession>A0A4P6UNA7</accession>
<evidence type="ECO:0000313" key="3">
    <source>
        <dbReference type="Proteomes" id="UP000291151"/>
    </source>
</evidence>
<dbReference type="AlphaFoldDB" id="A0A4P6UNA7"/>
<dbReference type="Proteomes" id="UP000291151">
    <property type="component" value="Chromosome"/>
</dbReference>
<protein>
    <submittedName>
        <fullName evidence="2">Uncharacterized protein</fullName>
    </submittedName>
</protein>
<name>A0A4P6UNA7_9BACL</name>
<feature type="chain" id="PRO_5039320188" evidence="1">
    <location>
        <begin position="25"/>
        <end position="87"/>
    </location>
</feature>
<keyword evidence="3" id="KW-1185">Reference proteome</keyword>
<sequence>MKPNNKAKWIVGITGAAFSAFVLGQINDTPVNTTSTNPEDAALAIEINDSISEREKELIQLDWSNFTLSQNQYQGADEYDYYKTRRS</sequence>
<keyword evidence="1" id="KW-0732">Signal</keyword>
<dbReference type="KEGG" id="uth:DKZ56_00210"/>
<organism evidence="2 3">
    <name type="scientific">Ureibacillus thermophilus</name>
    <dbReference type="NCBI Taxonomy" id="367743"/>
    <lineage>
        <taxon>Bacteria</taxon>
        <taxon>Bacillati</taxon>
        <taxon>Bacillota</taxon>
        <taxon>Bacilli</taxon>
        <taxon>Bacillales</taxon>
        <taxon>Caryophanaceae</taxon>
        <taxon>Ureibacillus</taxon>
    </lineage>
</organism>
<evidence type="ECO:0000313" key="2">
    <source>
        <dbReference type="EMBL" id="QBK24473.1"/>
    </source>
</evidence>
<dbReference type="RefSeq" id="WP_208650753.1">
    <property type="nucleotide sequence ID" value="NZ_CP036528.1"/>
</dbReference>
<proteinExistence type="predicted"/>
<reference evidence="2 3" key="1">
    <citation type="submission" date="2019-02" db="EMBL/GenBank/DDBJ databases">
        <title>Ureibacillus thermophilus.</title>
        <authorList>
            <person name="Sunny J.S."/>
            <person name="Natarajan A."/>
            <person name="Saleena L.M."/>
        </authorList>
    </citation>
    <scope>NUCLEOTIDE SEQUENCE [LARGE SCALE GENOMIC DNA]</scope>
    <source>
        <strain evidence="2 3">LM102</strain>
    </source>
</reference>
<gene>
    <name evidence="2" type="ORF">DKZ56_00210</name>
</gene>